<dbReference type="SUPFAM" id="SSF52540">
    <property type="entry name" value="P-loop containing nucleoside triphosphate hydrolases"/>
    <property type="match status" value="2"/>
</dbReference>
<dbReference type="Pfam" id="PF00271">
    <property type="entry name" value="Helicase_C"/>
    <property type="match status" value="1"/>
</dbReference>
<keyword evidence="4 12" id="KW-0347">Helicase</keyword>
<feature type="domain" description="Helicase ATP-binding" evidence="10">
    <location>
        <begin position="304"/>
        <end position="493"/>
    </location>
</feature>
<dbReference type="GO" id="GO:0016787">
    <property type="term" value="F:hydrolase activity"/>
    <property type="evidence" value="ECO:0007669"/>
    <property type="project" value="UniProtKB-KW"/>
</dbReference>
<dbReference type="EMBL" id="JADNYM010000007">
    <property type="protein sequence ID" value="MBG0739154.1"/>
    <property type="molecule type" value="Genomic_DNA"/>
</dbReference>
<name>A0A931G7C9_9MICC</name>
<dbReference type="RefSeq" id="WP_196396097.1">
    <property type="nucleotide sequence ID" value="NZ_JADNYM010000007.1"/>
</dbReference>
<keyword evidence="7" id="KW-0234">DNA repair</keyword>
<keyword evidence="3" id="KW-0378">Hydrolase</keyword>
<evidence type="ECO:0000256" key="6">
    <source>
        <dbReference type="ARBA" id="ARBA00023125"/>
    </source>
</evidence>
<keyword evidence="1" id="KW-0547">Nucleotide-binding</keyword>
<dbReference type="GO" id="GO:0003678">
    <property type="term" value="F:DNA helicase activity"/>
    <property type="evidence" value="ECO:0007669"/>
    <property type="project" value="TreeGrafter"/>
</dbReference>
<evidence type="ECO:0000256" key="1">
    <source>
        <dbReference type="ARBA" id="ARBA00022741"/>
    </source>
</evidence>
<organism evidence="12 13">
    <name type="scientific">Arthrobacter terrae</name>
    <dbReference type="NCBI Taxonomy" id="2935737"/>
    <lineage>
        <taxon>Bacteria</taxon>
        <taxon>Bacillati</taxon>
        <taxon>Actinomycetota</taxon>
        <taxon>Actinomycetes</taxon>
        <taxon>Micrococcales</taxon>
        <taxon>Micrococcaceae</taxon>
        <taxon>Arthrobacter</taxon>
    </lineage>
</organism>
<feature type="region of interest" description="Disordered" evidence="9">
    <location>
        <begin position="539"/>
        <end position="608"/>
    </location>
</feature>
<feature type="compositionally biased region" description="Gly residues" evidence="9">
    <location>
        <begin position="558"/>
        <end position="577"/>
    </location>
</feature>
<evidence type="ECO:0000256" key="8">
    <source>
        <dbReference type="ARBA" id="ARBA00049819"/>
    </source>
</evidence>
<evidence type="ECO:0000256" key="3">
    <source>
        <dbReference type="ARBA" id="ARBA00022801"/>
    </source>
</evidence>
<dbReference type="InterPro" id="IPR011545">
    <property type="entry name" value="DEAD/DEAH_box_helicase_dom"/>
</dbReference>
<evidence type="ECO:0000259" key="10">
    <source>
        <dbReference type="PROSITE" id="PS51192"/>
    </source>
</evidence>
<evidence type="ECO:0000256" key="5">
    <source>
        <dbReference type="ARBA" id="ARBA00022840"/>
    </source>
</evidence>
<dbReference type="SMART" id="SM00487">
    <property type="entry name" value="DEXDc"/>
    <property type="match status" value="1"/>
</dbReference>
<dbReference type="Pfam" id="PF19833">
    <property type="entry name" value="RecG_dom3_C"/>
    <property type="match status" value="1"/>
</dbReference>
<dbReference type="InterPro" id="IPR001650">
    <property type="entry name" value="Helicase_C-like"/>
</dbReference>
<dbReference type="InterPro" id="IPR045562">
    <property type="entry name" value="RecG_dom3_C"/>
</dbReference>
<dbReference type="Gene3D" id="2.40.50.140">
    <property type="entry name" value="Nucleic acid-binding proteins"/>
    <property type="match status" value="1"/>
</dbReference>
<dbReference type="GO" id="GO:0003677">
    <property type="term" value="F:DNA binding"/>
    <property type="evidence" value="ECO:0007669"/>
    <property type="project" value="UniProtKB-KW"/>
</dbReference>
<reference evidence="12 13" key="1">
    <citation type="submission" date="2020-11" db="EMBL/GenBank/DDBJ databases">
        <title>Arthrobacter antarcticus sp. nov., isolated from Antarctic Soil.</title>
        <authorList>
            <person name="Li J."/>
        </authorList>
    </citation>
    <scope>NUCLEOTIDE SEQUENCE [LARGE SCALE GENOMIC DNA]</scope>
    <source>
        <strain evidence="12 13">Z1-20</strain>
    </source>
</reference>
<keyword evidence="5" id="KW-0067">ATP-binding</keyword>
<proteinExistence type="predicted"/>
<evidence type="ECO:0000256" key="7">
    <source>
        <dbReference type="ARBA" id="ARBA00023204"/>
    </source>
</evidence>
<gene>
    <name evidence="12" type="ORF">IV500_07065</name>
</gene>
<dbReference type="Pfam" id="PF00270">
    <property type="entry name" value="DEAD"/>
    <property type="match status" value="1"/>
</dbReference>
<dbReference type="GO" id="GO:0006281">
    <property type="term" value="P:DNA repair"/>
    <property type="evidence" value="ECO:0007669"/>
    <property type="project" value="UniProtKB-KW"/>
</dbReference>
<dbReference type="AlphaFoldDB" id="A0A931G7C9"/>
<dbReference type="GO" id="GO:0005524">
    <property type="term" value="F:ATP binding"/>
    <property type="evidence" value="ECO:0007669"/>
    <property type="project" value="UniProtKB-KW"/>
</dbReference>
<comment type="caution">
    <text evidence="12">The sequence shown here is derived from an EMBL/GenBank/DDBJ whole genome shotgun (WGS) entry which is preliminary data.</text>
</comment>
<evidence type="ECO:0000313" key="12">
    <source>
        <dbReference type="EMBL" id="MBG0739154.1"/>
    </source>
</evidence>
<accession>A0A931G7C9</accession>
<dbReference type="PROSITE" id="PS51192">
    <property type="entry name" value="HELICASE_ATP_BIND_1"/>
    <property type="match status" value="1"/>
</dbReference>
<evidence type="ECO:0000313" key="13">
    <source>
        <dbReference type="Proteomes" id="UP000655366"/>
    </source>
</evidence>
<dbReference type="PANTHER" id="PTHR47964:SF1">
    <property type="entry name" value="ATP-DEPENDENT DNA HELICASE HOMOLOG RECG, CHLOROPLASTIC"/>
    <property type="match status" value="1"/>
</dbReference>
<protein>
    <recommendedName>
        <fullName evidence="8">Probable DNA 3'-5' helicase RecG</fullName>
    </recommendedName>
</protein>
<dbReference type="InterPro" id="IPR014001">
    <property type="entry name" value="Helicase_ATP-bd"/>
</dbReference>
<sequence length="811" mass="86472">MSSANPLPPSSSSGAQPSGPAEFALPLDRLIGKASATSLEKHLGLTTVGELLNYFPRRYLNRGELTPIDKIPVNEDVTIMARVLSVTKRRMRERKGFITDVVVTDDTGALAGLKISFFNGFKAEKELQPRALALFSGKVTLYNHARTLTNPLFELLPDDELAGHEAEFHAQRPLPVYSATAKLPSWKIQRVVETVLAAVDFSRLRDPLPLGIVRREKFVDLEEAYRQIHAPSEPADWQRARDRFRYQEALVLQTALVRRRAQTAAEEATARRGTADGLLAAFDAALPFTLTPGQQSVGDVLAAELSVDHPMNRLLQGEVGSGKTVVALRAMLQVIDSGGQAALLAPTEVLAAQHYQSIRAILGPLAADGILGGLLSGAGGDAPGGVNGDVPASTQVTLLTGSMPAAARKRALLDAASGTAGIIIGTHALLSDNVRFFDLGLIVVDEQHRFGVEQRDVLRNKAHKPPHLLVMTATPIPRTVAMTVFGDLEMSVLRELPAGRAPISTHQVGLVENPGWVRRIWSRAREEIDAGHQVYVVCPKIGDDSDDSDDSDGDDGGYDGSVGDGSGYGSGGVGGAGPLLSAASTGQQGASADQGNPAGRPAGASRPDLAEVNTVVEQLRTEPALAGARIEALHGRLDTEDKADTMAAFVAGDVDVLVSTTVIEVGVDVHNATMMVILDADRFGISQLHQLRGRVGRGGLPGTCLLVTALEPPHPSRRRLDAVAATTDGFVLSQEDLKLRREGDILGASQSGGRSTLRLLRVLAHEDIIARAREDAAEIVRKDPQLRENSALEAAIEAYLNPEKEAFLERG</sequence>
<evidence type="ECO:0000256" key="2">
    <source>
        <dbReference type="ARBA" id="ARBA00022763"/>
    </source>
</evidence>
<keyword evidence="2" id="KW-0227">DNA damage</keyword>
<dbReference type="Pfam" id="PF17191">
    <property type="entry name" value="RecG_wedge"/>
    <property type="match status" value="1"/>
</dbReference>
<keyword evidence="6" id="KW-0238">DNA-binding</keyword>
<dbReference type="SUPFAM" id="SSF50249">
    <property type="entry name" value="Nucleic acid-binding proteins"/>
    <property type="match status" value="1"/>
</dbReference>
<dbReference type="PANTHER" id="PTHR47964">
    <property type="entry name" value="ATP-DEPENDENT DNA HELICASE HOMOLOG RECG, CHLOROPLASTIC"/>
    <property type="match status" value="1"/>
</dbReference>
<dbReference type="InterPro" id="IPR047112">
    <property type="entry name" value="RecG/Mfd"/>
</dbReference>
<evidence type="ECO:0000256" key="9">
    <source>
        <dbReference type="SAM" id="MobiDB-lite"/>
    </source>
</evidence>
<dbReference type="InterPro" id="IPR027417">
    <property type="entry name" value="P-loop_NTPase"/>
</dbReference>
<feature type="domain" description="Helicase C-terminal" evidence="11">
    <location>
        <begin position="585"/>
        <end position="738"/>
    </location>
</feature>
<feature type="compositionally biased region" description="Acidic residues" evidence="9">
    <location>
        <begin position="544"/>
        <end position="557"/>
    </location>
</feature>
<evidence type="ECO:0000256" key="4">
    <source>
        <dbReference type="ARBA" id="ARBA00022806"/>
    </source>
</evidence>
<evidence type="ECO:0000259" key="11">
    <source>
        <dbReference type="PROSITE" id="PS51194"/>
    </source>
</evidence>
<keyword evidence="13" id="KW-1185">Reference proteome</keyword>
<dbReference type="Gene3D" id="3.40.50.300">
    <property type="entry name" value="P-loop containing nucleotide triphosphate hydrolases"/>
    <property type="match status" value="2"/>
</dbReference>
<dbReference type="Proteomes" id="UP000655366">
    <property type="component" value="Unassembled WGS sequence"/>
</dbReference>
<dbReference type="SMART" id="SM00490">
    <property type="entry name" value="HELICc"/>
    <property type="match status" value="1"/>
</dbReference>
<dbReference type="PROSITE" id="PS51194">
    <property type="entry name" value="HELICASE_CTER"/>
    <property type="match status" value="1"/>
</dbReference>
<dbReference type="InterPro" id="IPR012340">
    <property type="entry name" value="NA-bd_OB-fold"/>
</dbReference>
<dbReference type="CDD" id="cd04488">
    <property type="entry name" value="RecG_wedge_OBF"/>
    <property type="match status" value="1"/>
</dbReference>
<feature type="compositionally biased region" description="Low complexity" evidence="9">
    <location>
        <begin position="581"/>
        <end position="595"/>
    </location>
</feature>
<dbReference type="InterPro" id="IPR033454">
    <property type="entry name" value="RecG_wedge"/>
</dbReference>